<evidence type="ECO:0000259" key="1">
    <source>
        <dbReference type="PROSITE" id="PS51352"/>
    </source>
</evidence>
<evidence type="ECO:0000313" key="3">
    <source>
        <dbReference type="Proteomes" id="UP001589654"/>
    </source>
</evidence>
<feature type="domain" description="Thioredoxin" evidence="1">
    <location>
        <begin position="1"/>
        <end position="103"/>
    </location>
</feature>
<dbReference type="InterPro" id="IPR013766">
    <property type="entry name" value="Thioredoxin_domain"/>
</dbReference>
<protein>
    <submittedName>
        <fullName evidence="2">Thioredoxin family protein</fullName>
    </submittedName>
</protein>
<dbReference type="SUPFAM" id="SSF52833">
    <property type="entry name" value="Thioredoxin-like"/>
    <property type="match status" value="1"/>
</dbReference>
<sequence>MLQELEQDNLKEVIAENDKVVVQYGASWCGSCRIMKPKMKRLSGNYEGVKFFYVDAEKFTESRKLAEVNNLPTFAAFKNGELVNQTQTSKEESLKALIDEIADN</sequence>
<proteinExistence type="predicted"/>
<dbReference type="InterPro" id="IPR036249">
    <property type="entry name" value="Thioredoxin-like_sf"/>
</dbReference>
<reference evidence="2 3" key="1">
    <citation type="submission" date="2024-09" db="EMBL/GenBank/DDBJ databases">
        <authorList>
            <person name="Sun Q."/>
            <person name="Mori K."/>
        </authorList>
    </citation>
    <scope>NUCLEOTIDE SEQUENCE [LARGE SCALE GENOMIC DNA]</scope>
    <source>
        <strain evidence="2 3">CECT 7682</strain>
    </source>
</reference>
<dbReference type="PANTHER" id="PTHR10438">
    <property type="entry name" value="THIOREDOXIN"/>
    <property type="match status" value="1"/>
</dbReference>
<dbReference type="RefSeq" id="WP_290247652.1">
    <property type="nucleotide sequence ID" value="NZ_JAUFQT010000001.1"/>
</dbReference>
<dbReference type="CDD" id="cd02947">
    <property type="entry name" value="TRX_family"/>
    <property type="match status" value="1"/>
</dbReference>
<dbReference type="Proteomes" id="UP001589654">
    <property type="component" value="Unassembled WGS sequence"/>
</dbReference>
<dbReference type="InterPro" id="IPR050620">
    <property type="entry name" value="Thioredoxin_H-type-like"/>
</dbReference>
<organism evidence="2 3">
    <name type="scientific">Echinicola jeungdonensis</name>
    <dbReference type="NCBI Taxonomy" id="709343"/>
    <lineage>
        <taxon>Bacteria</taxon>
        <taxon>Pseudomonadati</taxon>
        <taxon>Bacteroidota</taxon>
        <taxon>Cytophagia</taxon>
        <taxon>Cytophagales</taxon>
        <taxon>Cyclobacteriaceae</taxon>
        <taxon>Echinicola</taxon>
    </lineage>
</organism>
<dbReference type="PROSITE" id="PS51352">
    <property type="entry name" value="THIOREDOXIN_2"/>
    <property type="match status" value="1"/>
</dbReference>
<dbReference type="Pfam" id="PF00085">
    <property type="entry name" value="Thioredoxin"/>
    <property type="match status" value="1"/>
</dbReference>
<accession>A0ABV5J6P4</accession>
<evidence type="ECO:0000313" key="2">
    <source>
        <dbReference type="EMBL" id="MFB9212476.1"/>
    </source>
</evidence>
<gene>
    <name evidence="2" type="ORF">ACFFUR_11725</name>
</gene>
<keyword evidence="3" id="KW-1185">Reference proteome</keyword>
<dbReference type="EMBL" id="JBHMEW010000061">
    <property type="protein sequence ID" value="MFB9212476.1"/>
    <property type="molecule type" value="Genomic_DNA"/>
</dbReference>
<name>A0ABV5J6P4_9BACT</name>
<dbReference type="PANTHER" id="PTHR10438:SF463">
    <property type="entry name" value="THIOREDOXIN"/>
    <property type="match status" value="1"/>
</dbReference>
<dbReference type="Gene3D" id="3.40.30.10">
    <property type="entry name" value="Glutaredoxin"/>
    <property type="match status" value="1"/>
</dbReference>
<dbReference type="PRINTS" id="PR00421">
    <property type="entry name" value="THIOREDOXIN"/>
</dbReference>
<comment type="caution">
    <text evidence="2">The sequence shown here is derived from an EMBL/GenBank/DDBJ whole genome shotgun (WGS) entry which is preliminary data.</text>
</comment>